<dbReference type="PANTHER" id="PTHR47424">
    <property type="entry name" value="REGULATORY PROTEIN GAL4"/>
    <property type="match status" value="1"/>
</dbReference>
<dbReference type="InterPro" id="IPR051127">
    <property type="entry name" value="Fungal_SecMet_Regulators"/>
</dbReference>
<dbReference type="InterPro" id="IPR007219">
    <property type="entry name" value="XnlR_reg_dom"/>
</dbReference>
<dbReference type="PANTHER" id="PTHR47424:SF9">
    <property type="entry name" value="TAH-2"/>
    <property type="match status" value="1"/>
</dbReference>
<feature type="non-terminal residue" evidence="5">
    <location>
        <position position="501"/>
    </location>
</feature>
<keyword evidence="1" id="KW-0805">Transcription regulation</keyword>
<accession>A0A9P4M867</accession>
<comment type="caution">
    <text evidence="5">The sequence shown here is derived from an EMBL/GenBank/DDBJ whole genome shotgun (WGS) entry which is preliminary data.</text>
</comment>
<evidence type="ECO:0000256" key="2">
    <source>
        <dbReference type="ARBA" id="ARBA00023163"/>
    </source>
</evidence>
<proteinExistence type="predicted"/>
<name>A0A9P4M867_9PEZI</name>
<dbReference type="GO" id="GO:0005634">
    <property type="term" value="C:nucleus"/>
    <property type="evidence" value="ECO:0007669"/>
    <property type="project" value="TreeGrafter"/>
</dbReference>
<dbReference type="GO" id="GO:0006351">
    <property type="term" value="P:DNA-templated transcription"/>
    <property type="evidence" value="ECO:0007669"/>
    <property type="project" value="InterPro"/>
</dbReference>
<dbReference type="AlphaFoldDB" id="A0A9P4M867"/>
<evidence type="ECO:0000256" key="1">
    <source>
        <dbReference type="ARBA" id="ARBA00023015"/>
    </source>
</evidence>
<keyword evidence="2" id="KW-0804">Transcription</keyword>
<reference evidence="5" key="1">
    <citation type="journal article" date="2020" name="Stud. Mycol.">
        <title>101 Dothideomycetes genomes: a test case for predicting lifestyles and emergence of pathogens.</title>
        <authorList>
            <person name="Haridas S."/>
            <person name="Albert R."/>
            <person name="Binder M."/>
            <person name="Bloem J."/>
            <person name="Labutti K."/>
            <person name="Salamov A."/>
            <person name="Andreopoulos B."/>
            <person name="Baker S."/>
            <person name="Barry K."/>
            <person name="Bills G."/>
            <person name="Bluhm B."/>
            <person name="Cannon C."/>
            <person name="Castanera R."/>
            <person name="Culley D."/>
            <person name="Daum C."/>
            <person name="Ezra D."/>
            <person name="Gonzalez J."/>
            <person name="Henrissat B."/>
            <person name="Kuo A."/>
            <person name="Liang C."/>
            <person name="Lipzen A."/>
            <person name="Lutzoni F."/>
            <person name="Magnuson J."/>
            <person name="Mondo S."/>
            <person name="Nolan M."/>
            <person name="Ohm R."/>
            <person name="Pangilinan J."/>
            <person name="Park H.-J."/>
            <person name="Ramirez L."/>
            <person name="Alfaro M."/>
            <person name="Sun H."/>
            <person name="Tritt A."/>
            <person name="Yoshinaga Y."/>
            <person name="Zwiers L.-H."/>
            <person name="Turgeon B."/>
            <person name="Goodwin S."/>
            <person name="Spatafora J."/>
            <person name="Crous P."/>
            <person name="Grigoriev I."/>
        </authorList>
    </citation>
    <scope>NUCLEOTIDE SEQUENCE</scope>
    <source>
        <strain evidence="5">CBS 133067</strain>
    </source>
</reference>
<organism evidence="5 6">
    <name type="scientific">Rhizodiscina lignyota</name>
    <dbReference type="NCBI Taxonomy" id="1504668"/>
    <lineage>
        <taxon>Eukaryota</taxon>
        <taxon>Fungi</taxon>
        <taxon>Dikarya</taxon>
        <taxon>Ascomycota</taxon>
        <taxon>Pezizomycotina</taxon>
        <taxon>Dothideomycetes</taxon>
        <taxon>Pleosporomycetidae</taxon>
        <taxon>Aulographales</taxon>
        <taxon>Rhizodiscinaceae</taxon>
        <taxon>Rhizodiscina</taxon>
    </lineage>
</organism>
<dbReference type="GO" id="GO:0000978">
    <property type="term" value="F:RNA polymerase II cis-regulatory region sequence-specific DNA binding"/>
    <property type="evidence" value="ECO:0007669"/>
    <property type="project" value="TreeGrafter"/>
</dbReference>
<dbReference type="SMART" id="SM00906">
    <property type="entry name" value="Fungal_trans"/>
    <property type="match status" value="1"/>
</dbReference>
<keyword evidence="6" id="KW-1185">Reference proteome</keyword>
<dbReference type="EMBL" id="ML978123">
    <property type="protein sequence ID" value="KAF2101381.1"/>
    <property type="molecule type" value="Genomic_DNA"/>
</dbReference>
<dbReference type="Pfam" id="PF04082">
    <property type="entry name" value="Fungal_trans"/>
    <property type="match status" value="1"/>
</dbReference>
<feature type="domain" description="Xylanolytic transcriptional activator regulatory" evidence="4">
    <location>
        <begin position="192"/>
        <end position="267"/>
    </location>
</feature>
<sequence length="501" mass="56274">MLQDPTGRLLYIGDSGTLSYLQLVRMMVENVSGPSDFTTDPRRHKIVESSLSLPSQFRPTHLLPDKTTAHILADAFFVNTPGFVYIFEREEFFNELNMCYDNPLGCHPEYLCLKNLVFAIGLMLATPKPGTSESIIIEALRCEPYDRSEIFYQNAKSLNDPLNGFEDADFWSVQALLLMSVYMLTKSKRNSAFALLGMAVRSGYALGLHREETMVIFSAEDRVLRRNLWKSLFVMDRFLSCSLGRPTAISEDECSGDTLKPPDPTANGEGFKYEPGFAGTANQISSLGLEAAVRSCSAIGTILKQVYHHRKISTKIAQEIADICKLWPKALAPILHWRQAGAATPTQGMAILHVNLFYCHSIVLLTRPFFLYILNDKVQRMLAGDSNADATPTSHARMSKFMEACIIASTHTVTLVQQAYEAGYLPRRDPTVVYFLFAAALILLSKEYAMLYSNAMDQYIEQSITVMSYCGETDPQASRLHEILTKFNDVIKEQKQRRNQA</sequence>
<evidence type="ECO:0000313" key="6">
    <source>
        <dbReference type="Proteomes" id="UP000799772"/>
    </source>
</evidence>
<dbReference type="GO" id="GO:0008270">
    <property type="term" value="F:zinc ion binding"/>
    <property type="evidence" value="ECO:0007669"/>
    <property type="project" value="InterPro"/>
</dbReference>
<evidence type="ECO:0000256" key="3">
    <source>
        <dbReference type="ARBA" id="ARBA00023242"/>
    </source>
</evidence>
<dbReference type="GO" id="GO:0000981">
    <property type="term" value="F:DNA-binding transcription factor activity, RNA polymerase II-specific"/>
    <property type="evidence" value="ECO:0007669"/>
    <property type="project" value="TreeGrafter"/>
</dbReference>
<dbReference type="GO" id="GO:0000435">
    <property type="term" value="P:positive regulation of transcription from RNA polymerase II promoter by galactose"/>
    <property type="evidence" value="ECO:0007669"/>
    <property type="project" value="TreeGrafter"/>
</dbReference>
<keyword evidence="3" id="KW-0539">Nucleus</keyword>
<dbReference type="Proteomes" id="UP000799772">
    <property type="component" value="Unassembled WGS sequence"/>
</dbReference>
<dbReference type="CDD" id="cd12148">
    <property type="entry name" value="fungal_TF_MHR"/>
    <property type="match status" value="1"/>
</dbReference>
<dbReference type="OrthoDB" id="4064873at2759"/>
<evidence type="ECO:0000259" key="4">
    <source>
        <dbReference type="SMART" id="SM00906"/>
    </source>
</evidence>
<protein>
    <recommendedName>
        <fullName evidence="4">Xylanolytic transcriptional activator regulatory domain-containing protein</fullName>
    </recommendedName>
</protein>
<gene>
    <name evidence="5" type="ORF">NA57DRAFT_24075</name>
</gene>
<evidence type="ECO:0000313" key="5">
    <source>
        <dbReference type="EMBL" id="KAF2101381.1"/>
    </source>
</evidence>